<dbReference type="InterPro" id="IPR001173">
    <property type="entry name" value="Glyco_trans_2-like"/>
</dbReference>
<feature type="domain" description="NAD-dependent epimerase/dehydratase" evidence="4">
    <location>
        <begin position="12"/>
        <end position="259"/>
    </location>
</feature>
<dbReference type="PANTHER" id="PTHR43574">
    <property type="entry name" value="EPIMERASE-RELATED"/>
    <property type="match status" value="1"/>
</dbReference>
<keyword evidence="5" id="KW-0808">Transferase</keyword>
<dbReference type="EMBL" id="KN834870">
    <property type="protein sequence ID" value="KIK51182.1"/>
    <property type="molecule type" value="Genomic_DNA"/>
</dbReference>
<dbReference type="Gene3D" id="3.90.550.10">
    <property type="entry name" value="Spore Coat Polysaccharide Biosynthesis Protein SpsA, Chain A"/>
    <property type="match status" value="1"/>
</dbReference>
<evidence type="ECO:0000313" key="5">
    <source>
        <dbReference type="EMBL" id="KIK51182.1"/>
    </source>
</evidence>
<dbReference type="SUPFAM" id="SSF51735">
    <property type="entry name" value="NAD(P)-binding Rossmann-fold domains"/>
    <property type="match status" value="1"/>
</dbReference>
<evidence type="ECO:0000259" key="3">
    <source>
        <dbReference type="Pfam" id="PF00535"/>
    </source>
</evidence>
<evidence type="ECO:0000256" key="1">
    <source>
        <dbReference type="ARBA" id="ARBA00007637"/>
    </source>
</evidence>
<dbReference type="GO" id="GO:0016740">
    <property type="term" value="F:transferase activity"/>
    <property type="evidence" value="ECO:0007669"/>
    <property type="project" value="UniProtKB-KW"/>
</dbReference>
<evidence type="ECO:0000259" key="4">
    <source>
        <dbReference type="Pfam" id="PF01370"/>
    </source>
</evidence>
<gene>
    <name evidence="5" type="ORF">GYMLUDRAFT_252288</name>
</gene>
<name>A0A0D0C0P3_9AGAR</name>
<keyword evidence="2" id="KW-0520">NAD</keyword>
<evidence type="ECO:0000313" key="6">
    <source>
        <dbReference type="Proteomes" id="UP000053593"/>
    </source>
</evidence>
<dbReference type="Gene3D" id="3.40.50.720">
    <property type="entry name" value="NAD(P)-binding Rossmann-like Domain"/>
    <property type="match status" value="1"/>
</dbReference>
<dbReference type="Pfam" id="PF00535">
    <property type="entry name" value="Glycos_transf_2"/>
    <property type="match status" value="1"/>
</dbReference>
<evidence type="ECO:0000256" key="2">
    <source>
        <dbReference type="ARBA" id="ARBA00023027"/>
    </source>
</evidence>
<accession>A0A0D0C0P3</accession>
<feature type="domain" description="Glycosyltransferase 2-like" evidence="3">
    <location>
        <begin position="627"/>
        <end position="733"/>
    </location>
</feature>
<organism evidence="5 6">
    <name type="scientific">Collybiopsis luxurians FD-317 M1</name>
    <dbReference type="NCBI Taxonomy" id="944289"/>
    <lineage>
        <taxon>Eukaryota</taxon>
        <taxon>Fungi</taxon>
        <taxon>Dikarya</taxon>
        <taxon>Basidiomycota</taxon>
        <taxon>Agaricomycotina</taxon>
        <taxon>Agaricomycetes</taxon>
        <taxon>Agaricomycetidae</taxon>
        <taxon>Agaricales</taxon>
        <taxon>Marasmiineae</taxon>
        <taxon>Omphalotaceae</taxon>
        <taxon>Collybiopsis</taxon>
        <taxon>Collybiopsis luxurians</taxon>
    </lineage>
</organism>
<proteinExistence type="inferred from homology"/>
<dbReference type="HOGENOM" id="CLU_005635_0_0_1"/>
<dbReference type="InterPro" id="IPR001509">
    <property type="entry name" value="Epimerase_deHydtase"/>
</dbReference>
<reference evidence="5 6" key="1">
    <citation type="submission" date="2014-04" db="EMBL/GenBank/DDBJ databases">
        <title>Evolutionary Origins and Diversification of the Mycorrhizal Mutualists.</title>
        <authorList>
            <consortium name="DOE Joint Genome Institute"/>
            <consortium name="Mycorrhizal Genomics Consortium"/>
            <person name="Kohler A."/>
            <person name="Kuo A."/>
            <person name="Nagy L.G."/>
            <person name="Floudas D."/>
            <person name="Copeland A."/>
            <person name="Barry K.W."/>
            <person name="Cichocki N."/>
            <person name="Veneault-Fourrey C."/>
            <person name="LaButti K."/>
            <person name="Lindquist E.A."/>
            <person name="Lipzen A."/>
            <person name="Lundell T."/>
            <person name="Morin E."/>
            <person name="Murat C."/>
            <person name="Riley R."/>
            <person name="Ohm R."/>
            <person name="Sun H."/>
            <person name="Tunlid A."/>
            <person name="Henrissat B."/>
            <person name="Grigoriev I.V."/>
            <person name="Hibbett D.S."/>
            <person name="Martin F."/>
        </authorList>
    </citation>
    <scope>NUCLEOTIDE SEQUENCE [LARGE SCALE GENOMIC DNA]</scope>
    <source>
        <strain evidence="5 6">FD-317 M1</strain>
    </source>
</reference>
<dbReference type="Pfam" id="PF01370">
    <property type="entry name" value="Epimerase"/>
    <property type="match status" value="1"/>
</dbReference>
<dbReference type="InterPro" id="IPR029044">
    <property type="entry name" value="Nucleotide-diphossugar_trans"/>
</dbReference>
<dbReference type="InterPro" id="IPR036291">
    <property type="entry name" value="NAD(P)-bd_dom_sf"/>
</dbReference>
<dbReference type="OrthoDB" id="331544at2759"/>
<dbReference type="Proteomes" id="UP000053593">
    <property type="component" value="Unassembled WGS sequence"/>
</dbReference>
<comment type="similarity">
    <text evidence="1">Belongs to the NAD(P)-dependent epimerase/dehydratase family.</text>
</comment>
<dbReference type="Gene3D" id="3.90.25.10">
    <property type="entry name" value="UDP-galactose 4-epimerase, domain 1"/>
    <property type="match status" value="1"/>
</dbReference>
<sequence>MSPALDHSSELIVITGGHGFIGSHVARHLYETNAGRIRIMDIQTSSDKAACHEIVTGNLCDIDICRKAVRNADIVLHFAANMGGMGTIHEKNDSIIYLENHTMTANLLQASVEAGVKKFLFASSACVYSSSIQMDMTKDVFLKEDNIYPVDPQGLYGLEKLHSEFLILQASKKLDVRIARFHNIYGPGGAFDNGREKAPAALLRKAIARRYATDAGDSLGPFEIWGNGEQRRSFLYIDDAVSAIVKLLESNHSRPVNIGSDASVTIKELADIALRFASFNPADVPFDLDRSKPIGVASRNSNNELAKCSLDWAPTTSLEDGMKLTGWWIREKLDSMLQRTEPHLRFDLLKRKQQSQVIDLASESLVFAILLPITSRGTDLPNQCLDQLQNFAESLGRTTWRDRHVMGGTQYRVKVYLAIDQDDVFLTEGNKAQNVLMDAGVVVARTLICTHPRGHVCKLWRDCARAAWEDKSDFMVLMGDDVLLKDEGWMRDIHKEFLNFSRNGLPFGFGCVAFTDTSFPGMPTFPVIHRTHMEIFNGEVIPSIFINQDGDPFLFQLYRRWGCSSMIASRLSNEVGGETTARYNKEHAQDWTFETLDRAVSTAEHWLQVRGGLNGNAVPPKLLTLDIVIPCYRVDLKILDTILELKTTNSCSTMFIIIIDDPHSPNIATLNQRYAHRPDIRIRVNPVNSGASFSRNRGIQESAADWIHFLDDDIVPSPDLLRQAERVIRKNPNAAGLVGKTLFPVADSIFTTALHLSGVTYFWDIASKIDTDIPWGVTANLIARRNVRDGVIFDLIFPKTGGGEDIDFCRRKRSYSVQHGGEGFMAAPEVLVTHPWWKNGERSYWRFYMWSVGDGALVKLYPENCYRVWVPNSAEAMLSWVCIGLVSTFIKGECAWFALRGFLFTILANALHDCYRHLLRNADRCQGINSSVKRLSWIIAVIESSIIRMISEMGRLRGMLGRKEFNHLGRRFDWFTGRWGDGPRKEEVKNGNERFVLMIAIMLISMLYM</sequence>
<protein>
    <submittedName>
        <fullName evidence="5">Glycosyltransferase family 2 protein</fullName>
    </submittedName>
</protein>
<dbReference type="AlphaFoldDB" id="A0A0D0C0P3"/>
<dbReference type="CDD" id="cd00761">
    <property type="entry name" value="Glyco_tranf_GTA_type"/>
    <property type="match status" value="1"/>
</dbReference>
<keyword evidence="6" id="KW-1185">Reference proteome</keyword>
<dbReference type="SUPFAM" id="SSF53448">
    <property type="entry name" value="Nucleotide-diphospho-sugar transferases"/>
    <property type="match status" value="1"/>
</dbReference>